<accession>A0A955ECY8</accession>
<evidence type="ECO:0000256" key="1">
    <source>
        <dbReference type="SAM" id="MobiDB-lite"/>
    </source>
</evidence>
<keyword evidence="2" id="KW-0732">Signal</keyword>
<evidence type="ECO:0000313" key="4">
    <source>
        <dbReference type="Proteomes" id="UP000740557"/>
    </source>
</evidence>
<feature type="signal peptide" evidence="2">
    <location>
        <begin position="1"/>
        <end position="22"/>
    </location>
</feature>
<gene>
    <name evidence="3" type="ORF">KC980_02150</name>
</gene>
<dbReference type="Proteomes" id="UP000740557">
    <property type="component" value="Unassembled WGS sequence"/>
</dbReference>
<feature type="chain" id="PRO_5037834685" evidence="2">
    <location>
        <begin position="23"/>
        <end position="212"/>
    </location>
</feature>
<comment type="caution">
    <text evidence="3">The sequence shown here is derived from an EMBL/GenBank/DDBJ whole genome shotgun (WGS) entry which is preliminary data.</text>
</comment>
<name>A0A955ECY8_UNCKA</name>
<reference evidence="3" key="2">
    <citation type="journal article" date="2021" name="Microbiome">
        <title>Successional dynamics and alternative stable states in a saline activated sludge microbial community over 9 years.</title>
        <authorList>
            <person name="Wang Y."/>
            <person name="Ye J."/>
            <person name="Ju F."/>
            <person name="Liu L."/>
            <person name="Boyd J.A."/>
            <person name="Deng Y."/>
            <person name="Parks D.H."/>
            <person name="Jiang X."/>
            <person name="Yin X."/>
            <person name="Woodcroft B.J."/>
            <person name="Tyson G.W."/>
            <person name="Hugenholtz P."/>
            <person name="Polz M.F."/>
            <person name="Zhang T."/>
        </authorList>
    </citation>
    <scope>NUCLEOTIDE SEQUENCE</scope>
    <source>
        <strain evidence="3">HKST-UBA79</strain>
    </source>
</reference>
<reference evidence="3" key="1">
    <citation type="submission" date="2020-04" db="EMBL/GenBank/DDBJ databases">
        <authorList>
            <person name="Zhang T."/>
        </authorList>
    </citation>
    <scope>NUCLEOTIDE SEQUENCE</scope>
    <source>
        <strain evidence="3">HKST-UBA79</strain>
    </source>
</reference>
<proteinExistence type="predicted"/>
<protein>
    <submittedName>
        <fullName evidence="3">Uncharacterized protein</fullName>
    </submittedName>
</protein>
<dbReference type="AlphaFoldDB" id="A0A955ECY8"/>
<sequence length="212" mass="24704">MNKLALLLTVVIFTTFTTPVFAQEVDNPPKPRPGFMPSMNRQDTESNKENLNKEHRTLERTMKNTCSNFQARLNDRATRFSRDDRAENKYANLLERLNDIVEKLDLLGLETTNLQTHIAELEAKISLHNELRVQFKNKVAQVPTITCTEDTQPKDLAEELKAYRADLKVLLDNIKAERENVRTFYKEVIREDIRDLREQAKNLKTESEQTNE</sequence>
<evidence type="ECO:0000256" key="2">
    <source>
        <dbReference type="SAM" id="SignalP"/>
    </source>
</evidence>
<dbReference type="EMBL" id="JAGQNX010000060">
    <property type="protein sequence ID" value="MCA9308291.1"/>
    <property type="molecule type" value="Genomic_DNA"/>
</dbReference>
<evidence type="ECO:0000313" key="3">
    <source>
        <dbReference type="EMBL" id="MCA9308291.1"/>
    </source>
</evidence>
<organism evidence="3 4">
    <name type="scientific">candidate division WWE3 bacterium</name>
    <dbReference type="NCBI Taxonomy" id="2053526"/>
    <lineage>
        <taxon>Bacteria</taxon>
        <taxon>Katanobacteria</taxon>
    </lineage>
</organism>
<feature type="region of interest" description="Disordered" evidence="1">
    <location>
        <begin position="23"/>
        <end position="50"/>
    </location>
</feature>